<protein>
    <submittedName>
        <fullName evidence="2">Copper binding periplasmic CusF family protein</fullName>
    </submittedName>
</protein>
<keyword evidence="1" id="KW-0732">Signal</keyword>
<dbReference type="AlphaFoldDB" id="A0AAW3EZB7"/>
<gene>
    <name evidence="2" type="ORF">DM48_2169</name>
</gene>
<dbReference type="InterPro" id="IPR042230">
    <property type="entry name" value="CusF_sf"/>
</dbReference>
<dbReference type="KEGG" id="bgo:BM43_5596"/>
<dbReference type="Proteomes" id="UP000029590">
    <property type="component" value="Unassembled WGS sequence"/>
</dbReference>
<comment type="caution">
    <text evidence="2">The sequence shown here is derived from an EMBL/GenBank/DDBJ whole genome shotgun (WGS) entry which is preliminary data.</text>
</comment>
<sequence length="136" mass="14068">MNPMFSAFASRASLRFPARFPARSLAVLGALAAALGTAATPALADDDMAGMKMAAPADTAKDAGLTDAEVRKVDPATGMITLKHGTLANLGMPAMTMAYKARDAAMVQQAHAGDKVRVRVENVKGTLTIVKLAKPS</sequence>
<evidence type="ECO:0000313" key="2">
    <source>
        <dbReference type="EMBL" id="KGC13337.1"/>
    </source>
</evidence>
<feature type="signal peptide" evidence="1">
    <location>
        <begin position="1"/>
        <end position="44"/>
    </location>
</feature>
<dbReference type="Gene3D" id="2.40.50.320">
    <property type="entry name" value="Copper binding periplasmic protein CusF"/>
    <property type="match status" value="1"/>
</dbReference>
<name>A0AAW3EZB7_BURGA</name>
<evidence type="ECO:0000313" key="3">
    <source>
        <dbReference type="Proteomes" id="UP000029590"/>
    </source>
</evidence>
<proteinExistence type="predicted"/>
<evidence type="ECO:0000256" key="1">
    <source>
        <dbReference type="SAM" id="SignalP"/>
    </source>
</evidence>
<dbReference type="EMBL" id="JPGG01000016">
    <property type="protein sequence ID" value="KGC13337.1"/>
    <property type="molecule type" value="Genomic_DNA"/>
</dbReference>
<reference evidence="2 3" key="1">
    <citation type="submission" date="2014-04" db="EMBL/GenBank/DDBJ databases">
        <authorList>
            <person name="Bishop-Lilly K.A."/>
            <person name="Broomall S.M."/>
            <person name="Chain P.S."/>
            <person name="Chertkov O."/>
            <person name="Coyne S.R."/>
            <person name="Daligault H.E."/>
            <person name="Davenport K.W."/>
            <person name="Erkkila T."/>
            <person name="Frey K.G."/>
            <person name="Gibbons H.S."/>
            <person name="Gu W."/>
            <person name="Jaissle J."/>
            <person name="Johnson S.L."/>
            <person name="Koroleva G.I."/>
            <person name="Ladner J.T."/>
            <person name="Lo C.-C."/>
            <person name="Minogue T.D."/>
            <person name="Munk C."/>
            <person name="Palacios G.F."/>
            <person name="Redden C.L."/>
            <person name="Rosenzweig C.N."/>
            <person name="Scholz M.B."/>
            <person name="Teshima H."/>
            <person name="Xu Y."/>
        </authorList>
    </citation>
    <scope>NUCLEOTIDE SEQUENCE [LARGE SCALE GENOMIC DNA]</scope>
    <source>
        <strain evidence="3">gladioli</strain>
    </source>
</reference>
<dbReference type="InterPro" id="IPR021647">
    <property type="entry name" value="CusF_Ec"/>
</dbReference>
<feature type="chain" id="PRO_5043991404" evidence="1">
    <location>
        <begin position="45"/>
        <end position="136"/>
    </location>
</feature>
<dbReference type="Pfam" id="PF11604">
    <property type="entry name" value="CusF_Ec"/>
    <property type="match status" value="1"/>
</dbReference>
<organism evidence="2 3">
    <name type="scientific">Burkholderia gladioli</name>
    <name type="common">Pseudomonas marginata</name>
    <name type="synonym">Phytomonas marginata</name>
    <dbReference type="NCBI Taxonomy" id="28095"/>
    <lineage>
        <taxon>Bacteria</taxon>
        <taxon>Pseudomonadati</taxon>
        <taxon>Pseudomonadota</taxon>
        <taxon>Betaproteobacteria</taxon>
        <taxon>Burkholderiales</taxon>
        <taxon>Burkholderiaceae</taxon>
        <taxon>Burkholderia</taxon>
    </lineage>
</organism>
<accession>A0AAW3EZB7</accession>